<evidence type="ECO:0000256" key="8">
    <source>
        <dbReference type="ARBA" id="ARBA00023002"/>
    </source>
</evidence>
<dbReference type="Gene3D" id="1.10.1040.10">
    <property type="entry name" value="N-(1-d-carboxylethyl)-l-norvaline Dehydrogenase, domain 2"/>
    <property type="match status" value="1"/>
</dbReference>
<comment type="function">
    <text evidence="1 11">Catalyzes the NADPH-dependent reduction of ketopantoate into pantoic acid.</text>
</comment>
<keyword evidence="6 11" id="KW-0566">Pantothenate biosynthesis</keyword>
<protein>
    <recommendedName>
        <fullName evidence="5 11">2-dehydropantoate 2-reductase</fullName>
        <ecNumber evidence="4 11">1.1.1.169</ecNumber>
    </recommendedName>
    <alternativeName>
        <fullName evidence="9 11">Ketopantoate reductase</fullName>
    </alternativeName>
</protein>
<dbReference type="PANTHER" id="PTHR21708">
    <property type="entry name" value="PROBABLE 2-DEHYDROPANTOATE 2-REDUCTASE"/>
    <property type="match status" value="1"/>
</dbReference>
<dbReference type="UniPathway" id="UPA00028">
    <property type="reaction ID" value="UER00004"/>
</dbReference>
<evidence type="ECO:0000259" key="13">
    <source>
        <dbReference type="Pfam" id="PF08546"/>
    </source>
</evidence>
<dbReference type="NCBIfam" id="TIGR00745">
    <property type="entry name" value="apbA_panE"/>
    <property type="match status" value="1"/>
</dbReference>
<feature type="domain" description="Ketopantoate reductase C-terminal" evidence="13">
    <location>
        <begin position="177"/>
        <end position="299"/>
    </location>
</feature>
<proteinExistence type="inferred from homology"/>
<dbReference type="InterPro" id="IPR008927">
    <property type="entry name" value="6-PGluconate_DH-like_C_sf"/>
</dbReference>
<dbReference type="Pfam" id="PF02558">
    <property type="entry name" value="ApbA"/>
    <property type="match status" value="1"/>
</dbReference>
<feature type="domain" description="Ketopantoate reductase N-terminal" evidence="12">
    <location>
        <begin position="3"/>
        <end position="151"/>
    </location>
</feature>
<evidence type="ECO:0000313" key="15">
    <source>
        <dbReference type="Proteomes" id="UP000077748"/>
    </source>
</evidence>
<name>A0A1A9KCS6_9PSED</name>
<evidence type="ECO:0000313" key="14">
    <source>
        <dbReference type="EMBL" id="ANI15427.1"/>
    </source>
</evidence>
<evidence type="ECO:0000256" key="6">
    <source>
        <dbReference type="ARBA" id="ARBA00022655"/>
    </source>
</evidence>
<dbReference type="GO" id="GO:0015940">
    <property type="term" value="P:pantothenate biosynthetic process"/>
    <property type="evidence" value="ECO:0007669"/>
    <property type="project" value="UniProtKB-UniPathway"/>
</dbReference>
<dbReference type="Pfam" id="PF08546">
    <property type="entry name" value="ApbA_C"/>
    <property type="match status" value="1"/>
</dbReference>
<dbReference type="EMBL" id="CP015878">
    <property type="protein sequence ID" value="ANI15427.1"/>
    <property type="molecule type" value="Genomic_DNA"/>
</dbReference>
<evidence type="ECO:0000256" key="7">
    <source>
        <dbReference type="ARBA" id="ARBA00022857"/>
    </source>
</evidence>
<dbReference type="InterPro" id="IPR051402">
    <property type="entry name" value="KPR-Related"/>
</dbReference>
<keyword evidence="8 11" id="KW-0560">Oxidoreductase</keyword>
<dbReference type="Gene3D" id="3.40.50.720">
    <property type="entry name" value="NAD(P)-binding Rossmann-like Domain"/>
    <property type="match status" value="1"/>
</dbReference>
<dbReference type="GO" id="GO:0008677">
    <property type="term" value="F:2-dehydropantoate 2-reductase activity"/>
    <property type="evidence" value="ECO:0007669"/>
    <property type="project" value="UniProtKB-EC"/>
</dbReference>
<reference evidence="14 15" key="1">
    <citation type="submission" date="2016-05" db="EMBL/GenBank/DDBJ databases">
        <title>Genome Sequence of Pseudomonas citronellolis Strain SJTE-3, an Estrogens and Persistent Organic Pollutants degradation strain.</title>
        <authorList>
            <person name="Liang R."/>
        </authorList>
    </citation>
    <scope>NUCLEOTIDE SEQUENCE [LARGE SCALE GENOMIC DNA]</scope>
    <source>
        <strain evidence="14 15">SJTE-3</strain>
    </source>
</reference>
<evidence type="ECO:0000256" key="2">
    <source>
        <dbReference type="ARBA" id="ARBA00004994"/>
    </source>
</evidence>
<dbReference type="InterPro" id="IPR013328">
    <property type="entry name" value="6PGD_dom2"/>
</dbReference>
<evidence type="ECO:0000256" key="3">
    <source>
        <dbReference type="ARBA" id="ARBA00007870"/>
    </source>
</evidence>
<dbReference type="FunFam" id="1.10.1040.10:FF:000017">
    <property type="entry name" value="2-dehydropantoate 2-reductase"/>
    <property type="match status" value="1"/>
</dbReference>
<dbReference type="SUPFAM" id="SSF48179">
    <property type="entry name" value="6-phosphogluconate dehydrogenase C-terminal domain-like"/>
    <property type="match status" value="1"/>
</dbReference>
<dbReference type="PROSITE" id="PS51257">
    <property type="entry name" value="PROKAR_LIPOPROTEIN"/>
    <property type="match status" value="1"/>
</dbReference>
<evidence type="ECO:0000256" key="11">
    <source>
        <dbReference type="RuleBase" id="RU362068"/>
    </source>
</evidence>
<gene>
    <name evidence="14" type="ORF">A9C11_16230</name>
</gene>
<evidence type="ECO:0000256" key="9">
    <source>
        <dbReference type="ARBA" id="ARBA00032024"/>
    </source>
</evidence>
<comment type="pathway">
    <text evidence="2 11">Cofactor biosynthesis; (R)-pantothenate biosynthesis; (R)-pantoate from 3-methyl-2-oxobutanoate: step 2/2.</text>
</comment>
<dbReference type="EC" id="1.1.1.169" evidence="4 11"/>
<dbReference type="InterPro" id="IPR003710">
    <property type="entry name" value="ApbA"/>
</dbReference>
<dbReference type="InterPro" id="IPR013752">
    <property type="entry name" value="KPA_reductase"/>
</dbReference>
<dbReference type="FunFam" id="3.40.50.720:FF:000307">
    <property type="entry name" value="2-dehydropantoate 2-reductase"/>
    <property type="match status" value="1"/>
</dbReference>
<dbReference type="NCBIfam" id="NF005094">
    <property type="entry name" value="PRK06522.2-5"/>
    <property type="match status" value="1"/>
</dbReference>
<comment type="catalytic activity">
    <reaction evidence="10 11">
        <text>(R)-pantoate + NADP(+) = 2-dehydropantoate + NADPH + H(+)</text>
        <dbReference type="Rhea" id="RHEA:16233"/>
        <dbReference type="ChEBI" id="CHEBI:11561"/>
        <dbReference type="ChEBI" id="CHEBI:15378"/>
        <dbReference type="ChEBI" id="CHEBI:15980"/>
        <dbReference type="ChEBI" id="CHEBI:57783"/>
        <dbReference type="ChEBI" id="CHEBI:58349"/>
        <dbReference type="EC" id="1.1.1.169"/>
    </reaction>
</comment>
<dbReference type="RefSeq" id="WP_064583250.1">
    <property type="nucleotide sequence ID" value="NZ_CP015878.1"/>
</dbReference>
<evidence type="ECO:0000256" key="10">
    <source>
        <dbReference type="ARBA" id="ARBA00048793"/>
    </source>
</evidence>
<accession>A0A1A9KCS6</accession>
<evidence type="ECO:0000256" key="5">
    <source>
        <dbReference type="ARBA" id="ARBA00019465"/>
    </source>
</evidence>
<comment type="similarity">
    <text evidence="3 11">Belongs to the ketopantoate reductase family.</text>
</comment>
<dbReference type="InterPro" id="IPR036291">
    <property type="entry name" value="NAD(P)-bd_dom_sf"/>
</dbReference>
<evidence type="ECO:0000259" key="12">
    <source>
        <dbReference type="Pfam" id="PF02558"/>
    </source>
</evidence>
<dbReference type="InterPro" id="IPR013332">
    <property type="entry name" value="KPR_N"/>
</dbReference>
<dbReference type="Proteomes" id="UP000077748">
    <property type="component" value="Chromosome"/>
</dbReference>
<dbReference type="SUPFAM" id="SSF51735">
    <property type="entry name" value="NAD(P)-binding Rossmann-fold domains"/>
    <property type="match status" value="1"/>
</dbReference>
<sequence>MRILVVGAGSTGGFFGACLARAGRDVTFLVRAGRAHQLQQEGLQVFSPHGDFVLTPQLVGAEHLDGPYDLILLTVKAYALEAALRDIAPAVGPGTMILPVLNGMHQVDAIVDHFGRGPLLGGVCKIASTLDERGRIVQYGTLNELSYGEMDGARSERILRLDALLQDAGFDARLSSDIHREMWEKWVLLAALGGITCLMRGNVGSVVAAPQGEAFVNRLLDEVVAVVRAVGLEPRDAFLAEARRQLTLHGSPQTSSMYRDLIGGRPVEAEQIIGDLLGRGQAAGLDLPLLQAAFVHLAVYEQGMG</sequence>
<organism evidence="14 15">
    <name type="scientific">Pseudomonas citronellolis</name>
    <dbReference type="NCBI Taxonomy" id="53408"/>
    <lineage>
        <taxon>Bacteria</taxon>
        <taxon>Pseudomonadati</taxon>
        <taxon>Pseudomonadota</taxon>
        <taxon>Gammaproteobacteria</taxon>
        <taxon>Pseudomonadales</taxon>
        <taxon>Pseudomonadaceae</taxon>
        <taxon>Pseudomonas</taxon>
    </lineage>
</organism>
<dbReference type="GO" id="GO:0005737">
    <property type="term" value="C:cytoplasm"/>
    <property type="evidence" value="ECO:0007669"/>
    <property type="project" value="TreeGrafter"/>
</dbReference>
<evidence type="ECO:0000256" key="1">
    <source>
        <dbReference type="ARBA" id="ARBA00002919"/>
    </source>
</evidence>
<keyword evidence="7 11" id="KW-0521">NADP</keyword>
<dbReference type="PANTHER" id="PTHR21708:SF26">
    <property type="entry name" value="2-DEHYDROPANTOATE 2-REDUCTASE"/>
    <property type="match status" value="1"/>
</dbReference>
<dbReference type="AlphaFoldDB" id="A0A1A9KCS6"/>
<evidence type="ECO:0000256" key="4">
    <source>
        <dbReference type="ARBA" id="ARBA00013014"/>
    </source>
</evidence>